<organism evidence="6 7">
    <name type="scientific">Bacillus cereus</name>
    <dbReference type="NCBI Taxonomy" id="1396"/>
    <lineage>
        <taxon>Bacteria</taxon>
        <taxon>Bacillati</taxon>
        <taxon>Bacillota</taxon>
        <taxon>Bacilli</taxon>
        <taxon>Bacillales</taxon>
        <taxon>Bacillaceae</taxon>
        <taxon>Bacillus</taxon>
        <taxon>Bacillus cereus group</taxon>
    </lineage>
</organism>
<dbReference type="Pfam" id="PF04542">
    <property type="entry name" value="Sigma70_r2"/>
    <property type="match status" value="1"/>
</dbReference>
<dbReference type="GO" id="GO:0003677">
    <property type="term" value="F:DNA binding"/>
    <property type="evidence" value="ECO:0007669"/>
    <property type="project" value="UniProtKB-KW"/>
</dbReference>
<dbReference type="SUPFAM" id="SSF88946">
    <property type="entry name" value="Sigma2 domain of RNA polymerase sigma factors"/>
    <property type="match status" value="1"/>
</dbReference>
<keyword evidence="4" id="KW-0804">Transcription</keyword>
<evidence type="ECO:0000256" key="1">
    <source>
        <dbReference type="ARBA" id="ARBA00023015"/>
    </source>
</evidence>
<sequence>MKGMSDDEFVKKYKNLFYNFVWGKYSSNAEVIKSNTGLELDDLIQYGMIGLLKARKGFDLTYGCEFSTYAISKIFGIIAVNIRDAQKVKVPRDVYYLKGKIMRQGLTEEKLEEISKKLDVSIQAVEEALQYQQITKSLNEVAHSSGNGDDDLTIEQMLVDECSVDKTKEVEDKMLVNSFVQTLPDREMIVWDMYSQNKSQQEISIRVGVSQPHMLGLQSYI</sequence>
<dbReference type="AlphaFoldDB" id="A0A2C1CTE0"/>
<dbReference type="Gene3D" id="1.20.140.160">
    <property type="match status" value="1"/>
</dbReference>
<comment type="caution">
    <text evidence="6">The sequence shown here is derived from an EMBL/GenBank/DDBJ whole genome shotgun (WGS) entry which is preliminary data.</text>
</comment>
<dbReference type="GO" id="GO:0016987">
    <property type="term" value="F:sigma factor activity"/>
    <property type="evidence" value="ECO:0007669"/>
    <property type="project" value="UniProtKB-KW"/>
</dbReference>
<accession>A0A2C1CTE0</accession>
<evidence type="ECO:0000256" key="2">
    <source>
        <dbReference type="ARBA" id="ARBA00023082"/>
    </source>
</evidence>
<keyword evidence="3" id="KW-0238">DNA-binding</keyword>
<feature type="domain" description="RNA polymerase sigma-70 region 2" evidence="5">
    <location>
        <begin position="34"/>
        <end position="74"/>
    </location>
</feature>
<dbReference type="Proteomes" id="UP000225872">
    <property type="component" value="Unassembled WGS sequence"/>
</dbReference>
<dbReference type="NCBIfam" id="TIGR02937">
    <property type="entry name" value="sigma70-ECF"/>
    <property type="match status" value="1"/>
</dbReference>
<dbReference type="InterPro" id="IPR014284">
    <property type="entry name" value="RNA_pol_sigma-70_dom"/>
</dbReference>
<keyword evidence="2" id="KW-0731">Sigma factor</keyword>
<protein>
    <submittedName>
        <fullName evidence="6">RNA polymerase subunit sigma-28</fullName>
    </submittedName>
</protein>
<dbReference type="PANTHER" id="PTHR30385">
    <property type="entry name" value="SIGMA FACTOR F FLAGELLAR"/>
    <property type="match status" value="1"/>
</dbReference>
<dbReference type="InterPro" id="IPR013325">
    <property type="entry name" value="RNA_pol_sigma_r2"/>
</dbReference>
<proteinExistence type="predicted"/>
<evidence type="ECO:0000256" key="4">
    <source>
        <dbReference type="ARBA" id="ARBA00023163"/>
    </source>
</evidence>
<dbReference type="InterPro" id="IPR007627">
    <property type="entry name" value="RNA_pol_sigma70_r2"/>
</dbReference>
<evidence type="ECO:0000259" key="5">
    <source>
        <dbReference type="Pfam" id="PF04542"/>
    </source>
</evidence>
<dbReference type="GO" id="GO:0006352">
    <property type="term" value="P:DNA-templated transcription initiation"/>
    <property type="evidence" value="ECO:0007669"/>
    <property type="project" value="InterPro"/>
</dbReference>
<name>A0A2C1CTE0_BACCE</name>
<keyword evidence="1" id="KW-0805">Transcription regulation</keyword>
<dbReference type="EMBL" id="NULO01000143">
    <property type="protein sequence ID" value="PGS91396.1"/>
    <property type="molecule type" value="Genomic_DNA"/>
</dbReference>
<evidence type="ECO:0000256" key="3">
    <source>
        <dbReference type="ARBA" id="ARBA00023125"/>
    </source>
</evidence>
<evidence type="ECO:0000313" key="6">
    <source>
        <dbReference type="EMBL" id="PGS91396.1"/>
    </source>
</evidence>
<reference evidence="6 7" key="1">
    <citation type="submission" date="2017-09" db="EMBL/GenBank/DDBJ databases">
        <title>Large-scale bioinformatics analysis of Bacillus genomes uncovers conserved roles of natural products in bacterial physiology.</title>
        <authorList>
            <consortium name="Agbiome Team Llc"/>
            <person name="Bleich R.M."/>
            <person name="Grubbs K.J."/>
            <person name="Santa Maria K.C."/>
            <person name="Allen S.E."/>
            <person name="Farag S."/>
            <person name="Shank E.A."/>
            <person name="Bowers A."/>
        </authorList>
    </citation>
    <scope>NUCLEOTIDE SEQUENCE [LARGE SCALE GENOMIC DNA]</scope>
    <source>
        <strain evidence="6 7">AFS041432</strain>
    </source>
</reference>
<gene>
    <name evidence="6" type="ORF">COD09_27870</name>
</gene>
<evidence type="ECO:0000313" key="7">
    <source>
        <dbReference type="Proteomes" id="UP000225872"/>
    </source>
</evidence>
<dbReference type="Gene3D" id="1.10.1740.10">
    <property type="match status" value="1"/>
</dbReference>